<accession>A0A0E9Y0W8</accession>
<reference evidence="1" key="2">
    <citation type="journal article" date="2015" name="Fish Shellfish Immunol.">
        <title>Early steps in the European eel (Anguilla anguilla)-Vibrio vulnificus interaction in the gills: Role of the RtxA13 toxin.</title>
        <authorList>
            <person name="Callol A."/>
            <person name="Pajuelo D."/>
            <person name="Ebbesson L."/>
            <person name="Teles M."/>
            <person name="MacKenzie S."/>
            <person name="Amaro C."/>
        </authorList>
    </citation>
    <scope>NUCLEOTIDE SEQUENCE</scope>
</reference>
<evidence type="ECO:0000313" key="1">
    <source>
        <dbReference type="EMBL" id="JAI08545.1"/>
    </source>
</evidence>
<sequence>MLLTPIFPTLCMLGCIPLPITVNEGCFEVIQIVSANPTVN</sequence>
<proteinExistence type="predicted"/>
<reference evidence="1" key="1">
    <citation type="submission" date="2014-11" db="EMBL/GenBank/DDBJ databases">
        <authorList>
            <person name="Amaro Gonzalez C."/>
        </authorList>
    </citation>
    <scope>NUCLEOTIDE SEQUENCE</scope>
</reference>
<dbReference type="AlphaFoldDB" id="A0A0E9Y0W8"/>
<name>A0A0E9Y0W8_ANGAN</name>
<dbReference type="EMBL" id="GBXM01000033">
    <property type="protein sequence ID" value="JAI08545.1"/>
    <property type="molecule type" value="Transcribed_RNA"/>
</dbReference>
<protein>
    <submittedName>
        <fullName evidence="1">Uncharacterized protein</fullName>
    </submittedName>
</protein>
<organism evidence="1">
    <name type="scientific">Anguilla anguilla</name>
    <name type="common">European freshwater eel</name>
    <name type="synonym">Muraena anguilla</name>
    <dbReference type="NCBI Taxonomy" id="7936"/>
    <lineage>
        <taxon>Eukaryota</taxon>
        <taxon>Metazoa</taxon>
        <taxon>Chordata</taxon>
        <taxon>Craniata</taxon>
        <taxon>Vertebrata</taxon>
        <taxon>Euteleostomi</taxon>
        <taxon>Actinopterygii</taxon>
        <taxon>Neopterygii</taxon>
        <taxon>Teleostei</taxon>
        <taxon>Anguilliformes</taxon>
        <taxon>Anguillidae</taxon>
        <taxon>Anguilla</taxon>
    </lineage>
</organism>